<protein>
    <recommendedName>
        <fullName evidence="4">DUF4440 domain-containing protein</fullName>
    </recommendedName>
</protein>
<keyword evidence="3" id="KW-1185">Reference proteome</keyword>
<gene>
    <name evidence="2" type="ordered locus">AciPR4_3394</name>
</gene>
<sequence>MIAVAMLAISCGIPALRAEVQKAANNQERAPSEEELERKLHSTGTELAQRIPKPRPEDVVSPKAIVTAIHEAISGPPGPFNWDRFRSLFLPDGMIGEAGGKPGEEKVMYLRVSEWIDAVRKARETATVHEVVQKVKVEQFGSIANVFYTHTLGEGTEESERRIGTNLSQLVFDGKRWWVASMVWNGTPQADQVPPEFK</sequence>
<dbReference type="STRING" id="401053.AciPR4_3394"/>
<evidence type="ECO:0000313" key="3">
    <source>
        <dbReference type="Proteomes" id="UP000006844"/>
    </source>
</evidence>
<feature type="region of interest" description="Disordered" evidence="1">
    <location>
        <begin position="24"/>
        <end position="56"/>
    </location>
</feature>
<dbReference type="EMBL" id="CP002467">
    <property type="protein sequence ID" value="ADV84148.1"/>
    <property type="molecule type" value="Genomic_DNA"/>
</dbReference>
<dbReference type="AlphaFoldDB" id="E8UXC4"/>
<evidence type="ECO:0000313" key="2">
    <source>
        <dbReference type="EMBL" id="ADV84148.1"/>
    </source>
</evidence>
<reference evidence="2 3" key="1">
    <citation type="journal article" date="2012" name="Stand. Genomic Sci.">
        <title>Complete genome sequence of Terriglobus saanensis type strain SP1PR4(T), an Acidobacteria from tundra soil.</title>
        <authorList>
            <person name="Rawat S.R."/>
            <person name="Mannisto M.K."/>
            <person name="Starovoytov V."/>
            <person name="Goodwin L."/>
            <person name="Nolan M."/>
            <person name="Hauser L."/>
            <person name="Land M."/>
            <person name="Davenport K.W."/>
            <person name="Woyke T."/>
            <person name="Haggblom M.M."/>
        </authorList>
    </citation>
    <scope>NUCLEOTIDE SEQUENCE</scope>
    <source>
        <strain evidence="3">ATCC BAA-1853 / DSM 23119 / SP1PR4</strain>
    </source>
</reference>
<dbReference type="SUPFAM" id="SSF54427">
    <property type="entry name" value="NTF2-like"/>
    <property type="match status" value="1"/>
</dbReference>
<dbReference type="Gene3D" id="3.10.450.50">
    <property type="match status" value="1"/>
</dbReference>
<evidence type="ECO:0000256" key="1">
    <source>
        <dbReference type="SAM" id="MobiDB-lite"/>
    </source>
</evidence>
<dbReference type="InterPro" id="IPR032710">
    <property type="entry name" value="NTF2-like_dom_sf"/>
</dbReference>
<accession>E8UXC4</accession>
<evidence type="ECO:0008006" key="4">
    <source>
        <dbReference type="Google" id="ProtNLM"/>
    </source>
</evidence>
<dbReference type="KEGG" id="tsa:AciPR4_3394"/>
<proteinExistence type="predicted"/>
<dbReference type="OrthoDB" id="8754772at2"/>
<dbReference type="Proteomes" id="UP000006844">
    <property type="component" value="Chromosome"/>
</dbReference>
<organism evidence="2 3">
    <name type="scientific">Terriglobus saanensis (strain ATCC BAA-1853 / DSM 23119 / SP1PR4)</name>
    <dbReference type="NCBI Taxonomy" id="401053"/>
    <lineage>
        <taxon>Bacteria</taxon>
        <taxon>Pseudomonadati</taxon>
        <taxon>Acidobacteriota</taxon>
        <taxon>Terriglobia</taxon>
        <taxon>Terriglobales</taxon>
        <taxon>Acidobacteriaceae</taxon>
        <taxon>Terriglobus</taxon>
    </lineage>
</organism>
<name>E8UXC4_TERSS</name>
<dbReference type="HOGENOM" id="CLU_1377535_0_0_0"/>
<feature type="compositionally biased region" description="Basic and acidic residues" evidence="1">
    <location>
        <begin position="30"/>
        <end position="40"/>
    </location>
</feature>